<dbReference type="AlphaFoldDB" id="A0A5M3XCF9"/>
<comment type="caution">
    <text evidence="1">The sequence shown here is derived from an EMBL/GenBank/DDBJ whole genome shotgun (WGS) entry which is preliminary data.</text>
</comment>
<evidence type="ECO:0000313" key="2">
    <source>
        <dbReference type="Proteomes" id="UP000377595"/>
    </source>
</evidence>
<proteinExistence type="predicted"/>
<keyword evidence="2" id="KW-1185">Reference proteome</keyword>
<dbReference type="RefSeq" id="WP_155344454.1">
    <property type="nucleotide sequence ID" value="NZ_BAAAHM010000007.1"/>
</dbReference>
<reference evidence="1 2" key="1">
    <citation type="submission" date="2019-10" db="EMBL/GenBank/DDBJ databases">
        <title>Whole genome shotgun sequence of Acrocarpospora pleiomorpha NBRC 16267.</title>
        <authorList>
            <person name="Ichikawa N."/>
            <person name="Kimura A."/>
            <person name="Kitahashi Y."/>
            <person name="Komaki H."/>
            <person name="Oguchi A."/>
        </authorList>
    </citation>
    <scope>NUCLEOTIDE SEQUENCE [LARGE SCALE GENOMIC DNA]</scope>
    <source>
        <strain evidence="1 2">NBRC 16267</strain>
    </source>
</reference>
<dbReference type="EMBL" id="BLAF01000011">
    <property type="protein sequence ID" value="GES19355.1"/>
    <property type="molecule type" value="Genomic_DNA"/>
</dbReference>
<dbReference type="Gene3D" id="3.50.30.50">
    <property type="entry name" value="Putative cyclase"/>
    <property type="match status" value="1"/>
</dbReference>
<dbReference type="GO" id="GO:0019441">
    <property type="term" value="P:L-tryptophan catabolic process to kynurenine"/>
    <property type="evidence" value="ECO:0007669"/>
    <property type="project" value="InterPro"/>
</dbReference>
<dbReference type="InterPro" id="IPR007325">
    <property type="entry name" value="KFase/CYL"/>
</dbReference>
<dbReference type="PANTHER" id="PTHR34861:SF10">
    <property type="entry name" value="CYCLASE"/>
    <property type="match status" value="1"/>
</dbReference>
<dbReference type="Pfam" id="PF04199">
    <property type="entry name" value="Cyclase"/>
    <property type="match status" value="1"/>
</dbReference>
<organism evidence="1 2">
    <name type="scientific">Acrocarpospora pleiomorpha</name>
    <dbReference type="NCBI Taxonomy" id="90975"/>
    <lineage>
        <taxon>Bacteria</taxon>
        <taxon>Bacillati</taxon>
        <taxon>Actinomycetota</taxon>
        <taxon>Actinomycetes</taxon>
        <taxon>Streptosporangiales</taxon>
        <taxon>Streptosporangiaceae</taxon>
        <taxon>Acrocarpospora</taxon>
    </lineage>
</organism>
<evidence type="ECO:0000313" key="1">
    <source>
        <dbReference type="EMBL" id="GES19355.1"/>
    </source>
</evidence>
<sequence length="289" mass="30454">MGAELMTEVSGRGALANIDGTVIKRAMAAVSTMEVRSLGLQVRNGKGPVGPRRQPPQHFMVRDGGDAALAPEASARHGFSFSDDILLIPTHGTTHMDALCHVWQDGRMYGDLPADLVTSRGAKRLGIEEAGPVVTRVLIVDAVPEGRPWLDAAEPVSLDLVRHRLDAAGLVPERGDALFLRTGWVEAWAAGVQDQLGWGGLDVDAIDWVLESGFPIIGADNIGVEMSPASDPACAVPLHVRLMRDHGVYFVELLDLAGFAGAAVAGMLTLAPLNIVGATASPLAPVVVF</sequence>
<name>A0A5M3XCF9_9ACTN</name>
<accession>A0A5M3XCF9</accession>
<dbReference type="InterPro" id="IPR037175">
    <property type="entry name" value="KFase_sf"/>
</dbReference>
<dbReference type="OrthoDB" id="7067800at2"/>
<dbReference type="PANTHER" id="PTHR34861">
    <property type="match status" value="1"/>
</dbReference>
<dbReference type="GO" id="GO:0004061">
    <property type="term" value="F:arylformamidase activity"/>
    <property type="evidence" value="ECO:0007669"/>
    <property type="project" value="InterPro"/>
</dbReference>
<dbReference type="SUPFAM" id="SSF102198">
    <property type="entry name" value="Putative cyclase"/>
    <property type="match status" value="1"/>
</dbReference>
<gene>
    <name evidence="1" type="ORF">Aple_022510</name>
</gene>
<dbReference type="Proteomes" id="UP000377595">
    <property type="component" value="Unassembled WGS sequence"/>
</dbReference>
<protein>
    <submittedName>
        <fullName evidence="1">Cyclase</fullName>
    </submittedName>
</protein>